<sequence>MDTYLQELAAIEHYKKYPNLLPWVGPGYENAQNKLLVLGESHYLDEGSNYHHDPVRWYEGVDISQCTDRHWMHTANIIQNGLNNGWKEKSKLIYKNISKALIESAVTGFAVDEPFAEICYLNYFQRPAEKTGKSINVSEADARTSASVVTKVISILNPGLVVFSSTLAWRSATKSGLINLLKETGIKCARVPHAGMPWWNRSSKKYGGKTGKQYFIDFLRDAAIN</sequence>
<evidence type="ECO:0000313" key="1">
    <source>
        <dbReference type="EMBL" id="SNY49754.1"/>
    </source>
</evidence>
<evidence type="ECO:0000313" key="2">
    <source>
        <dbReference type="Proteomes" id="UP000219353"/>
    </source>
</evidence>
<reference evidence="2" key="1">
    <citation type="submission" date="2017-09" db="EMBL/GenBank/DDBJ databases">
        <authorList>
            <person name="Varghese N."/>
            <person name="Submissions S."/>
        </authorList>
    </citation>
    <scope>NUCLEOTIDE SEQUENCE [LARGE SCALE GENOMIC DNA]</scope>
    <source>
        <strain evidence="2">CGMCC 1.12461</strain>
    </source>
</reference>
<organism evidence="1 2">
    <name type="scientific">Arsukibacterium tuosuense</name>
    <dbReference type="NCBI Taxonomy" id="1323745"/>
    <lineage>
        <taxon>Bacteria</taxon>
        <taxon>Pseudomonadati</taxon>
        <taxon>Pseudomonadota</taxon>
        <taxon>Gammaproteobacteria</taxon>
        <taxon>Chromatiales</taxon>
        <taxon>Chromatiaceae</taxon>
        <taxon>Arsukibacterium</taxon>
    </lineage>
</organism>
<protein>
    <submittedName>
        <fullName evidence="1">Uncharacterized protein</fullName>
    </submittedName>
</protein>
<accession>A0A285IP78</accession>
<name>A0A285IP78_9GAMM</name>
<dbReference type="OrthoDB" id="1149978at2"/>
<dbReference type="EMBL" id="OBEB01000002">
    <property type="protein sequence ID" value="SNY49754.1"/>
    <property type="molecule type" value="Genomic_DNA"/>
</dbReference>
<dbReference type="RefSeq" id="WP_097110788.1">
    <property type="nucleotide sequence ID" value="NZ_OBEB01000002.1"/>
</dbReference>
<dbReference type="AlphaFoldDB" id="A0A285IP78"/>
<dbReference type="Proteomes" id="UP000219353">
    <property type="component" value="Unassembled WGS sequence"/>
</dbReference>
<keyword evidence="2" id="KW-1185">Reference proteome</keyword>
<gene>
    <name evidence="1" type="ORF">SAMN06297280_1531</name>
</gene>
<proteinExistence type="predicted"/>